<evidence type="ECO:0000313" key="1">
    <source>
        <dbReference type="EMBL" id="QDJ96913.1"/>
    </source>
</evidence>
<gene>
    <name evidence="1" type="ORF">D3_0183</name>
</gene>
<dbReference type="Proteomes" id="UP000319658">
    <property type="component" value="Segment"/>
</dbReference>
<name>A0A514TV79_9CAUD</name>
<proteinExistence type="predicted"/>
<protein>
    <submittedName>
        <fullName evidence="1">Uncharacterized protein</fullName>
    </submittedName>
</protein>
<dbReference type="EMBL" id="MN102098">
    <property type="protein sequence ID" value="QDJ96913.1"/>
    <property type="molecule type" value="Genomic_DNA"/>
</dbReference>
<reference evidence="1 2" key="1">
    <citation type="submission" date="2019-06" db="EMBL/GenBank/DDBJ databases">
        <title>Complete genome sequence of Aeromonas hydrophila bacteriophage D3.</title>
        <authorList>
            <person name="Rai S."/>
            <person name="Tyagi A."/>
            <person name="Kumar N."/>
            <person name="Singh N."/>
        </authorList>
    </citation>
    <scope>NUCLEOTIDE SEQUENCE [LARGE SCALE GENOMIC DNA]</scope>
</reference>
<sequence length="166" mass="18141">MKLHELYRNTVQKSNSTGGGPLMLFSGVMKNGPESKSKLPGKVFGICCQQYGDDDTLEEESDLAAIEIDSPVAIILEESLIVDDFGDVLKLLSEIDSEDALRIGSDINSVLDVSHTMYRSSEGRQNAHVGIWLTKLSKTKLPGEFVTCSGSSEEEDFFCDVTVCIN</sequence>
<organism evidence="1 2">
    <name type="scientific">Aeromonas phage D3</name>
    <dbReference type="NCBI Taxonomy" id="2593327"/>
    <lineage>
        <taxon>Viruses</taxon>
        <taxon>Duplodnaviria</taxon>
        <taxon>Heunggongvirae</taxon>
        <taxon>Uroviricota</taxon>
        <taxon>Caudoviricetes</taxon>
        <taxon>Chimalliviridae</taxon>
        <taxon>Ludhianavirus</taxon>
        <taxon>Ludhianavirus D3</taxon>
    </lineage>
</organism>
<accession>A0A514TV79</accession>
<evidence type="ECO:0000313" key="2">
    <source>
        <dbReference type="Proteomes" id="UP000319658"/>
    </source>
</evidence>
<keyword evidence="2" id="KW-1185">Reference proteome</keyword>